<organism evidence="1 2">
    <name type="scientific">Galeopterus variegatus</name>
    <name type="common">Malayan flying lemur</name>
    <name type="synonym">Cynocephalus variegatus</name>
    <dbReference type="NCBI Taxonomy" id="482537"/>
    <lineage>
        <taxon>Eukaryota</taxon>
        <taxon>Metazoa</taxon>
        <taxon>Chordata</taxon>
        <taxon>Craniata</taxon>
        <taxon>Vertebrata</taxon>
        <taxon>Euteleostomi</taxon>
        <taxon>Mammalia</taxon>
        <taxon>Eutheria</taxon>
        <taxon>Euarchontoglires</taxon>
        <taxon>Dermoptera</taxon>
        <taxon>Cynocephalidae</taxon>
        <taxon>Galeopterus</taxon>
    </lineage>
</organism>
<protein>
    <submittedName>
        <fullName evidence="2">Uncharacterized protein LOC103586878</fullName>
    </submittedName>
</protein>
<evidence type="ECO:0000313" key="1">
    <source>
        <dbReference type="Proteomes" id="UP000694923"/>
    </source>
</evidence>
<gene>
    <name evidence="2" type="primary">LOC103586878</name>
</gene>
<accession>A0ABM0QDK6</accession>
<proteinExistence type="predicted"/>
<reference evidence="2" key="1">
    <citation type="submission" date="2025-08" db="UniProtKB">
        <authorList>
            <consortium name="RefSeq"/>
        </authorList>
    </citation>
    <scope>IDENTIFICATION</scope>
</reference>
<evidence type="ECO:0000313" key="2">
    <source>
        <dbReference type="RefSeq" id="XP_008566447.1"/>
    </source>
</evidence>
<dbReference type="RefSeq" id="XP_008566447.1">
    <property type="nucleotide sequence ID" value="XM_008568225.1"/>
</dbReference>
<dbReference type="Proteomes" id="UP000694923">
    <property type="component" value="Unplaced"/>
</dbReference>
<name>A0ABM0QDK6_GALVR</name>
<sequence length="102" mass="10858">MVSGYLEDSAVGLCLTARKRAPEGSLTRSRFLRAVTACTGREGVVGEAEQLRTMLGNRGSVCEEAQLRGTAVRACAGRWSCDGRKTTFPSILAVPELPCPKA</sequence>
<keyword evidence="1" id="KW-1185">Reference proteome</keyword>
<dbReference type="GeneID" id="103586878"/>